<evidence type="ECO:0000259" key="1">
    <source>
        <dbReference type="Pfam" id="PF20671"/>
    </source>
</evidence>
<accession>A0A183IGJ0</accession>
<dbReference type="GO" id="GO:0007030">
    <property type="term" value="P:Golgi organization"/>
    <property type="evidence" value="ECO:0007669"/>
    <property type="project" value="TreeGrafter"/>
</dbReference>
<feature type="domain" description="Conserved oligomeric Golgi complex subunit 3 C-terminal" evidence="1">
    <location>
        <begin position="32"/>
        <end position="234"/>
    </location>
</feature>
<dbReference type="PANTHER" id="PTHR13302">
    <property type="entry name" value="CONSERVED OLIGOMERIC GOLGI COMPLEX COMPONENT 3"/>
    <property type="match status" value="1"/>
</dbReference>
<evidence type="ECO:0000313" key="3">
    <source>
        <dbReference type="Proteomes" id="UP000270296"/>
    </source>
</evidence>
<proteinExistence type="predicted"/>
<dbReference type="GO" id="GO:0016020">
    <property type="term" value="C:membrane"/>
    <property type="evidence" value="ECO:0007669"/>
    <property type="project" value="InterPro"/>
</dbReference>
<dbReference type="PANTHER" id="PTHR13302:SF8">
    <property type="entry name" value="CONSERVED OLIGOMERIC GOLGI COMPLEX SUBUNIT 3"/>
    <property type="match status" value="1"/>
</dbReference>
<dbReference type="Proteomes" id="UP000270296">
    <property type="component" value="Unassembled WGS sequence"/>
</dbReference>
<reference evidence="2 3" key="2">
    <citation type="submission" date="2018-11" db="EMBL/GenBank/DDBJ databases">
        <authorList>
            <consortium name="Pathogen Informatics"/>
        </authorList>
    </citation>
    <scope>NUCLEOTIDE SEQUENCE [LARGE SCALE GENOMIC DNA]</scope>
</reference>
<keyword evidence="3" id="KW-1185">Reference proteome</keyword>
<evidence type="ECO:0000313" key="4">
    <source>
        <dbReference type="WBParaSite" id="SBAD_0000286401-mRNA-1"/>
    </source>
</evidence>
<dbReference type="GO" id="GO:0006891">
    <property type="term" value="P:intra-Golgi vesicle-mediated transport"/>
    <property type="evidence" value="ECO:0007669"/>
    <property type="project" value="TreeGrafter"/>
</dbReference>
<dbReference type="InterPro" id="IPR007265">
    <property type="entry name" value="COG_su3"/>
</dbReference>
<evidence type="ECO:0000313" key="2">
    <source>
        <dbReference type="EMBL" id="VDO98747.1"/>
    </source>
</evidence>
<organism evidence="4">
    <name type="scientific">Soboliphyme baturini</name>
    <dbReference type="NCBI Taxonomy" id="241478"/>
    <lineage>
        <taxon>Eukaryota</taxon>
        <taxon>Metazoa</taxon>
        <taxon>Ecdysozoa</taxon>
        <taxon>Nematoda</taxon>
        <taxon>Enoplea</taxon>
        <taxon>Dorylaimia</taxon>
        <taxon>Dioctophymatida</taxon>
        <taxon>Dioctophymatoidea</taxon>
        <taxon>Soboliphymatidae</taxon>
        <taxon>Soboliphyme</taxon>
    </lineage>
</organism>
<dbReference type="WBParaSite" id="SBAD_0000286401-mRNA-1">
    <property type="protein sequence ID" value="SBAD_0000286401-mRNA-1"/>
    <property type="gene ID" value="SBAD_0000286401"/>
</dbReference>
<name>A0A183IGJ0_9BILA</name>
<dbReference type="GO" id="GO:0005801">
    <property type="term" value="C:cis-Golgi network"/>
    <property type="evidence" value="ECO:0007669"/>
    <property type="project" value="InterPro"/>
</dbReference>
<dbReference type="EMBL" id="UZAM01007377">
    <property type="protein sequence ID" value="VDO98747.1"/>
    <property type="molecule type" value="Genomic_DNA"/>
</dbReference>
<dbReference type="OrthoDB" id="296793at2759"/>
<protein>
    <submittedName>
        <fullName evidence="4">Conserved oligomeric Golgi complex subunit 3</fullName>
    </submittedName>
</protein>
<dbReference type="Pfam" id="PF20671">
    <property type="entry name" value="COG3_C"/>
    <property type="match status" value="1"/>
</dbReference>
<dbReference type="InterPro" id="IPR048685">
    <property type="entry name" value="COG3_C"/>
</dbReference>
<reference evidence="4" key="1">
    <citation type="submission" date="2016-06" db="UniProtKB">
        <authorList>
            <consortium name="WormBaseParasite"/>
        </authorList>
    </citation>
    <scope>IDENTIFICATION</scope>
</reference>
<dbReference type="AlphaFoldDB" id="A0A183IGJ0"/>
<dbReference type="GO" id="GO:0006886">
    <property type="term" value="P:intracellular protein transport"/>
    <property type="evidence" value="ECO:0007669"/>
    <property type="project" value="InterPro"/>
</dbReference>
<sequence length="286" mass="32792">VHKYCSYGSFSRINLSDYEFVSCDRCRLDRNQFFSLLTFSDFLEKLCRIFYNAVRPVVIHVQHLETLSELCIMFKVEMIEERCVVDGDGSPRAYPGLCAVLFELLGDVTERLIYRTEQFSEKHIAGYNPALAHRCMNICTASTLMIKCGHLGKISAADLHGLWYPTVQRTVMCLAKLYRCLEVPLFVHQCFKEYWNRCSGLDALNSHLFVIKHLLILREQTASFRADTFQESHEANYWNCRGLALPLFSVSDSHEGIPTLVKIFAPMSIGNSVFSYPVMLLSLTLK</sequence>
<dbReference type="GO" id="GO:0017119">
    <property type="term" value="C:Golgi transport complex"/>
    <property type="evidence" value="ECO:0007669"/>
    <property type="project" value="TreeGrafter"/>
</dbReference>
<gene>
    <name evidence="2" type="ORF">SBAD_LOCUS2734</name>
</gene>